<feature type="compositionally biased region" description="Basic and acidic residues" evidence="1">
    <location>
        <begin position="52"/>
        <end position="63"/>
    </location>
</feature>
<keyword evidence="3" id="KW-1185">Reference proteome</keyword>
<dbReference type="EMBL" id="CP053746">
    <property type="protein sequence ID" value="QKF52501.1"/>
    <property type="molecule type" value="Genomic_DNA"/>
</dbReference>
<feature type="compositionally biased region" description="Polar residues" evidence="1">
    <location>
        <begin position="141"/>
        <end position="152"/>
    </location>
</feature>
<dbReference type="NCBIfam" id="NF038178">
    <property type="entry name" value="AlgP_Nterm"/>
    <property type="match status" value="1"/>
</dbReference>
<dbReference type="AlphaFoldDB" id="A0A6M8MRY1"/>
<organism evidence="2 3">
    <name type="scientific">Pseudomonas graminis</name>
    <dbReference type="NCBI Taxonomy" id="158627"/>
    <lineage>
        <taxon>Bacteria</taxon>
        <taxon>Pseudomonadati</taxon>
        <taxon>Pseudomonadota</taxon>
        <taxon>Gammaproteobacteria</taxon>
        <taxon>Pseudomonadales</taxon>
        <taxon>Pseudomonadaceae</taxon>
        <taxon>Pseudomonas</taxon>
    </lineage>
</organism>
<name>A0A6M8MRY1_9PSED</name>
<feature type="region of interest" description="Disordered" evidence="1">
    <location>
        <begin position="141"/>
        <end position="163"/>
    </location>
</feature>
<evidence type="ECO:0000256" key="1">
    <source>
        <dbReference type="SAM" id="MobiDB-lite"/>
    </source>
</evidence>
<dbReference type="Proteomes" id="UP000501989">
    <property type="component" value="Chromosome"/>
</dbReference>
<sequence>MANKQKTELTPLQLLQELATILLEHFEHACGQALAGAEKKLAKLEKKRSKVEKKLGKQRDRLDSTPAGKRKKQMKLRATISLLETALVDMQRQADETRHYIRDFKHDVHVSLALLQGVGEVREAASEMLRQRELGQLEISGATSPAAQTEVTAKSAVKPSPAARRATREATALKAMANAVVATPTVTVVKGRKHAPSEVAPLAHGVAEASAAPEPDEAPHAESALQPEWLERSR</sequence>
<protein>
    <recommendedName>
        <fullName evidence="4">Transcriptional regulator</fullName>
    </recommendedName>
</protein>
<dbReference type="KEGG" id="pgg:FX982_03490"/>
<gene>
    <name evidence="2" type="ORF">FX982_03490</name>
</gene>
<accession>A0A6M8MRY1</accession>
<proteinExistence type="predicted"/>
<evidence type="ECO:0000313" key="3">
    <source>
        <dbReference type="Proteomes" id="UP000501989"/>
    </source>
</evidence>
<feature type="region of interest" description="Disordered" evidence="1">
    <location>
        <begin position="192"/>
        <end position="234"/>
    </location>
</feature>
<evidence type="ECO:0000313" key="2">
    <source>
        <dbReference type="EMBL" id="QKF52501.1"/>
    </source>
</evidence>
<dbReference type="InterPro" id="IPR047725">
    <property type="entry name" value="AlgP_N"/>
</dbReference>
<evidence type="ECO:0008006" key="4">
    <source>
        <dbReference type="Google" id="ProtNLM"/>
    </source>
</evidence>
<feature type="region of interest" description="Disordered" evidence="1">
    <location>
        <begin position="48"/>
        <end position="71"/>
    </location>
</feature>
<dbReference type="RefSeq" id="WP_172611781.1">
    <property type="nucleotide sequence ID" value="NZ_CP053746.1"/>
</dbReference>
<reference evidence="3" key="1">
    <citation type="submission" date="2019-12" db="EMBL/GenBank/DDBJ databases">
        <title>Endophytic bacteria associated with Panax ginseng seedlings.</title>
        <authorList>
            <person name="Park J.M."/>
            <person name="Shin R."/>
            <person name="Jo S.H."/>
        </authorList>
    </citation>
    <scope>NUCLEOTIDE SEQUENCE [LARGE SCALE GENOMIC DNA]</scope>
    <source>
        <strain evidence="3">PgKB30</strain>
    </source>
</reference>